<accession>A0ABQ7KVY3</accession>
<dbReference type="EMBL" id="JADBGQ010000009">
    <property type="protein sequence ID" value="KAG5377615.1"/>
    <property type="molecule type" value="Genomic_DNA"/>
</dbReference>
<dbReference type="Proteomes" id="UP000823674">
    <property type="component" value="Chromosome A07"/>
</dbReference>
<keyword evidence="2" id="KW-1185">Reference proteome</keyword>
<comment type="caution">
    <text evidence="1">The sequence shown here is derived from an EMBL/GenBank/DDBJ whole genome shotgun (WGS) entry which is preliminary data.</text>
</comment>
<evidence type="ECO:0000313" key="2">
    <source>
        <dbReference type="Proteomes" id="UP000823674"/>
    </source>
</evidence>
<name>A0ABQ7KVY3_BRACM</name>
<evidence type="ECO:0000313" key="1">
    <source>
        <dbReference type="EMBL" id="KAG5377615.1"/>
    </source>
</evidence>
<gene>
    <name evidence="1" type="primary">A07g500220.1_BraROA</name>
    <name evidence="1" type="ORF">IGI04_025457</name>
</gene>
<protein>
    <submittedName>
        <fullName evidence="1">Uncharacterized protein</fullName>
    </submittedName>
</protein>
<organism evidence="1 2">
    <name type="scientific">Brassica rapa subsp. trilocularis</name>
    <dbReference type="NCBI Taxonomy" id="1813537"/>
    <lineage>
        <taxon>Eukaryota</taxon>
        <taxon>Viridiplantae</taxon>
        <taxon>Streptophyta</taxon>
        <taxon>Embryophyta</taxon>
        <taxon>Tracheophyta</taxon>
        <taxon>Spermatophyta</taxon>
        <taxon>Magnoliopsida</taxon>
        <taxon>eudicotyledons</taxon>
        <taxon>Gunneridae</taxon>
        <taxon>Pentapetalae</taxon>
        <taxon>rosids</taxon>
        <taxon>malvids</taxon>
        <taxon>Brassicales</taxon>
        <taxon>Brassicaceae</taxon>
        <taxon>Brassiceae</taxon>
        <taxon>Brassica</taxon>
    </lineage>
</organism>
<proteinExistence type="predicted"/>
<sequence length="115" mass="13691">MDIAYHYLKVDIRDGRSCHFWFDDWLGRDRLIDITGAAGTIYLGVQRHAMVSDAVTTAGWNIRERNARRHQQPRNSIEQMRRLIDKAMRNRIYSLKYQPEHKLGGMLTRWFEITL</sequence>
<reference evidence="1 2" key="1">
    <citation type="submission" date="2021-03" db="EMBL/GenBank/DDBJ databases">
        <authorList>
            <person name="King G.J."/>
            <person name="Bancroft I."/>
            <person name="Baten A."/>
            <person name="Bloomfield J."/>
            <person name="Borpatragohain P."/>
            <person name="He Z."/>
            <person name="Irish N."/>
            <person name="Irwin J."/>
            <person name="Liu K."/>
            <person name="Mauleon R.P."/>
            <person name="Moore J."/>
            <person name="Morris R."/>
            <person name="Ostergaard L."/>
            <person name="Wang B."/>
            <person name="Wells R."/>
        </authorList>
    </citation>
    <scope>NUCLEOTIDE SEQUENCE [LARGE SCALE GENOMIC DNA]</scope>
    <source>
        <strain evidence="1">R-o-18</strain>
        <tissue evidence="1">Leaf</tissue>
    </source>
</reference>